<sequence>MAFHNHKNYVQLFYPSEAKEGDPATSTILLKSCLRMKPDRILLAELRGGETYDYLNVLNSGHGGSITSLHAGSVRETFTRLALMILQNPQGQKLPFEIIEKNLKDVIDIVVHIQAHNGKRNISDIYYKGSVDEKI</sequence>
<dbReference type="InterPro" id="IPR027417">
    <property type="entry name" value="P-loop_NTPase"/>
</dbReference>
<dbReference type="InterPro" id="IPR001482">
    <property type="entry name" value="T2SS/T4SS_dom"/>
</dbReference>
<evidence type="ECO:0000259" key="2">
    <source>
        <dbReference type="Pfam" id="PF00437"/>
    </source>
</evidence>
<dbReference type="InterPro" id="IPR050921">
    <property type="entry name" value="T4SS_GSP_E_ATPase"/>
</dbReference>
<dbReference type="Gene3D" id="3.40.50.300">
    <property type="entry name" value="P-loop containing nucleotide triphosphate hydrolases"/>
    <property type="match status" value="1"/>
</dbReference>
<dbReference type="Proteomes" id="UP000290580">
    <property type="component" value="Unassembled WGS sequence"/>
</dbReference>
<dbReference type="CDD" id="cd01130">
    <property type="entry name" value="VirB11-like_ATPase"/>
    <property type="match status" value="1"/>
</dbReference>
<gene>
    <name evidence="3" type="ORF">CP959_10285</name>
</gene>
<evidence type="ECO:0000256" key="1">
    <source>
        <dbReference type="ARBA" id="ARBA00006611"/>
    </source>
</evidence>
<keyword evidence="4" id="KW-1185">Reference proteome</keyword>
<dbReference type="EMBL" id="NXIC01000043">
    <property type="protein sequence ID" value="RXI24620.1"/>
    <property type="molecule type" value="Genomic_DNA"/>
</dbReference>
<dbReference type="Pfam" id="PF00437">
    <property type="entry name" value="T2SSE"/>
    <property type="match status" value="1"/>
</dbReference>
<reference evidence="3 4" key="1">
    <citation type="submission" date="2017-09" db="EMBL/GenBank/DDBJ databases">
        <title>Genomics of the genus Arcobacter.</title>
        <authorList>
            <person name="Perez-Cataluna A."/>
            <person name="Figueras M.J."/>
            <person name="Salas-Masso N."/>
        </authorList>
    </citation>
    <scope>NUCLEOTIDE SEQUENCE [LARGE SCALE GENOMIC DNA]</scope>
    <source>
        <strain evidence="3 4">LMG 6621</strain>
    </source>
</reference>
<dbReference type="PANTHER" id="PTHR30486:SF6">
    <property type="entry name" value="TYPE IV PILUS RETRACTATION ATPASE PILT"/>
    <property type="match status" value="1"/>
</dbReference>
<evidence type="ECO:0000313" key="4">
    <source>
        <dbReference type="Proteomes" id="UP000290580"/>
    </source>
</evidence>
<accession>A0ABY0EER3</accession>
<proteinExistence type="inferred from homology"/>
<feature type="domain" description="Bacterial type II secretion system protein E" evidence="2">
    <location>
        <begin position="24"/>
        <end position="98"/>
    </location>
</feature>
<organism evidence="3 4">
    <name type="scientific">Aliarcobacter skirrowii CCUG 10374</name>
    <dbReference type="NCBI Taxonomy" id="1032239"/>
    <lineage>
        <taxon>Bacteria</taxon>
        <taxon>Pseudomonadati</taxon>
        <taxon>Campylobacterota</taxon>
        <taxon>Epsilonproteobacteria</taxon>
        <taxon>Campylobacterales</taxon>
        <taxon>Arcobacteraceae</taxon>
        <taxon>Aliarcobacter</taxon>
    </lineage>
</organism>
<dbReference type="SUPFAM" id="SSF52540">
    <property type="entry name" value="P-loop containing nucleoside triphosphate hydrolases"/>
    <property type="match status" value="1"/>
</dbReference>
<comment type="similarity">
    <text evidence="1">Belongs to the GSP E family.</text>
</comment>
<protein>
    <recommendedName>
        <fullName evidence="2">Bacterial type II secretion system protein E domain-containing protein</fullName>
    </recommendedName>
</protein>
<evidence type="ECO:0000313" key="3">
    <source>
        <dbReference type="EMBL" id="RXI24620.1"/>
    </source>
</evidence>
<name>A0ABY0EER3_9BACT</name>
<comment type="caution">
    <text evidence="3">The sequence shown here is derived from an EMBL/GenBank/DDBJ whole genome shotgun (WGS) entry which is preliminary data.</text>
</comment>
<dbReference type="PANTHER" id="PTHR30486">
    <property type="entry name" value="TWITCHING MOTILITY PROTEIN PILT"/>
    <property type="match status" value="1"/>
</dbReference>